<dbReference type="OrthoDB" id="2942986at2"/>
<keyword evidence="1" id="KW-0472">Membrane</keyword>
<dbReference type="RefSeq" id="WP_095313984.1">
    <property type="nucleotide sequence ID" value="NZ_BORC01000005.1"/>
</dbReference>
<keyword evidence="3" id="KW-1185">Reference proteome</keyword>
<feature type="transmembrane region" description="Helical" evidence="1">
    <location>
        <begin position="38"/>
        <end position="58"/>
    </location>
</feature>
<evidence type="ECO:0000313" key="3">
    <source>
        <dbReference type="Proteomes" id="UP000682111"/>
    </source>
</evidence>
<dbReference type="AlphaFoldDB" id="A0A920BVD1"/>
<gene>
    <name evidence="2" type="ORF">J27TS8_32550</name>
</gene>
<evidence type="ECO:0000256" key="1">
    <source>
        <dbReference type="SAM" id="Phobius"/>
    </source>
</evidence>
<sequence>MLGTAFWSHTIWFILLGITTMIELIIILLNVKKRPTVLALYLTISGMTFFFEMIILSLLRAYTYYPMLIPDSPPDDSIAGNLFSQFSVSASALLLAVFHLKYYWYIVFALIYGSIEELFLALGLYKQNWYHTWMTVLFLLFFFWVAKQAYRLCFTRLKGWLLYVYIFLGLLTLHQNTIVWVLRLTGIQRFSENIFPDKQHSLIFLSSLYMLVLGVIIMLVYFSNIRWHWKIALMVFLYIGHWLGLHFDLIIYKEGWFLISTTISIGAMYLFTYILDKLYESRGVAGNGA</sequence>
<dbReference type="Proteomes" id="UP000682111">
    <property type="component" value="Unassembled WGS sequence"/>
</dbReference>
<proteinExistence type="predicted"/>
<organism evidence="2 3">
    <name type="scientific">Robertmurraya siralis</name>
    <dbReference type="NCBI Taxonomy" id="77777"/>
    <lineage>
        <taxon>Bacteria</taxon>
        <taxon>Bacillati</taxon>
        <taxon>Bacillota</taxon>
        <taxon>Bacilli</taxon>
        <taxon>Bacillales</taxon>
        <taxon>Bacillaceae</taxon>
        <taxon>Robertmurraya</taxon>
    </lineage>
</organism>
<protein>
    <submittedName>
        <fullName evidence="2">Uncharacterized protein</fullName>
    </submittedName>
</protein>
<dbReference type="EMBL" id="BORC01000005">
    <property type="protein sequence ID" value="GIN63262.1"/>
    <property type="molecule type" value="Genomic_DNA"/>
</dbReference>
<keyword evidence="1" id="KW-1133">Transmembrane helix</keyword>
<feature type="transmembrane region" description="Helical" evidence="1">
    <location>
        <begin position="231"/>
        <end position="250"/>
    </location>
</feature>
<feature type="transmembrane region" description="Helical" evidence="1">
    <location>
        <begin position="162"/>
        <end position="182"/>
    </location>
</feature>
<feature type="transmembrane region" description="Helical" evidence="1">
    <location>
        <begin position="131"/>
        <end position="150"/>
    </location>
</feature>
<evidence type="ECO:0000313" key="2">
    <source>
        <dbReference type="EMBL" id="GIN63262.1"/>
    </source>
</evidence>
<comment type="caution">
    <text evidence="2">The sequence shown here is derived from an EMBL/GenBank/DDBJ whole genome shotgun (WGS) entry which is preliminary data.</text>
</comment>
<feature type="transmembrane region" description="Helical" evidence="1">
    <location>
        <begin position="78"/>
        <end position="98"/>
    </location>
</feature>
<feature type="transmembrane region" description="Helical" evidence="1">
    <location>
        <begin position="202"/>
        <end position="222"/>
    </location>
</feature>
<feature type="transmembrane region" description="Helical" evidence="1">
    <location>
        <begin position="256"/>
        <end position="275"/>
    </location>
</feature>
<accession>A0A920BVD1</accession>
<feature type="transmembrane region" description="Helical" evidence="1">
    <location>
        <begin position="105"/>
        <end position="125"/>
    </location>
</feature>
<reference evidence="2" key="1">
    <citation type="submission" date="2021-03" db="EMBL/GenBank/DDBJ databases">
        <title>Antimicrobial resistance genes in bacteria isolated from Japanese honey, and their potential for conferring macrolide and lincosamide resistance in the American foulbrood pathogen Paenibacillus larvae.</title>
        <authorList>
            <person name="Okamoto M."/>
            <person name="Kumagai M."/>
            <person name="Kanamori H."/>
            <person name="Takamatsu D."/>
        </authorList>
    </citation>
    <scope>NUCLEOTIDE SEQUENCE</scope>
    <source>
        <strain evidence="2">J27TS8</strain>
    </source>
</reference>
<feature type="transmembrane region" description="Helical" evidence="1">
    <location>
        <begin position="6"/>
        <end position="31"/>
    </location>
</feature>
<name>A0A920BVD1_9BACI</name>
<keyword evidence="1" id="KW-0812">Transmembrane</keyword>